<accession>X6LJ44</accession>
<proteinExistence type="predicted"/>
<evidence type="ECO:0000313" key="2">
    <source>
        <dbReference type="Proteomes" id="UP000023152"/>
    </source>
</evidence>
<feature type="non-terminal residue" evidence="1">
    <location>
        <position position="143"/>
    </location>
</feature>
<gene>
    <name evidence="1" type="ORF">RFI_35796</name>
</gene>
<reference evidence="1 2" key="1">
    <citation type="journal article" date="2013" name="Curr. Biol.">
        <title>The Genome of the Foraminiferan Reticulomyxa filosa.</title>
        <authorList>
            <person name="Glockner G."/>
            <person name="Hulsmann N."/>
            <person name="Schleicher M."/>
            <person name="Noegel A.A."/>
            <person name="Eichinger L."/>
            <person name="Gallinger C."/>
            <person name="Pawlowski J."/>
            <person name="Sierra R."/>
            <person name="Euteneuer U."/>
            <person name="Pillet L."/>
            <person name="Moustafa A."/>
            <person name="Platzer M."/>
            <person name="Groth M."/>
            <person name="Szafranski K."/>
            <person name="Schliwa M."/>
        </authorList>
    </citation>
    <scope>NUCLEOTIDE SEQUENCE [LARGE SCALE GENOMIC DNA]</scope>
</reference>
<name>X6LJ44_RETFI</name>
<dbReference type="OrthoDB" id="10251809at2759"/>
<organism evidence="1 2">
    <name type="scientific">Reticulomyxa filosa</name>
    <dbReference type="NCBI Taxonomy" id="46433"/>
    <lineage>
        <taxon>Eukaryota</taxon>
        <taxon>Sar</taxon>
        <taxon>Rhizaria</taxon>
        <taxon>Retaria</taxon>
        <taxon>Foraminifera</taxon>
        <taxon>Monothalamids</taxon>
        <taxon>Reticulomyxidae</taxon>
        <taxon>Reticulomyxa</taxon>
    </lineage>
</organism>
<dbReference type="Proteomes" id="UP000023152">
    <property type="component" value="Unassembled WGS sequence"/>
</dbReference>
<sequence>MEISSSFAILSDDDTNVHVVDGFNAKDEIQRMHVSVSVDELFEISELLKMPKNMPQEWESRKVGIEALNKQLKAWEEEKRAELNEMNWDEIWSFDGTFEQVRSNDINRLTSLSSIIKALLGYRTSIKVYFFLSSYAYKKKRKL</sequence>
<comment type="caution">
    <text evidence="1">The sequence shown here is derived from an EMBL/GenBank/DDBJ whole genome shotgun (WGS) entry which is preliminary data.</text>
</comment>
<keyword evidence="2" id="KW-1185">Reference proteome</keyword>
<dbReference type="AlphaFoldDB" id="X6LJ44"/>
<evidence type="ECO:0000313" key="1">
    <source>
        <dbReference type="EMBL" id="ETO01644.1"/>
    </source>
</evidence>
<protein>
    <submittedName>
        <fullName evidence="1">Uncharacterized protein</fullName>
    </submittedName>
</protein>
<dbReference type="EMBL" id="ASPP01037770">
    <property type="protein sequence ID" value="ETO01644.1"/>
    <property type="molecule type" value="Genomic_DNA"/>
</dbReference>